<reference evidence="3" key="1">
    <citation type="submission" date="2022-05" db="EMBL/GenBank/DDBJ databases">
        <title>Metagenome Sequencing of an Archaeal-Dominated Microbial Community from a Hot Spring at the Los Azufres Geothermal Field, Mexico.</title>
        <authorList>
            <person name="Marin-Paredes R."/>
            <person name="Martinez-Romero E."/>
            <person name="Servin-Garciduenas L.E."/>
        </authorList>
    </citation>
    <scope>NUCLEOTIDE SEQUENCE</scope>
    <source>
        <strain evidence="3">AZ1-454</strain>
    </source>
</reference>
<protein>
    <recommendedName>
        <fullName evidence="2">SWIM-type domain-containing protein</fullName>
    </recommendedName>
</protein>
<keyword evidence="1" id="KW-0479">Metal-binding</keyword>
<proteinExistence type="predicted"/>
<dbReference type="EMBL" id="JZWS02000016">
    <property type="protein sequence ID" value="MCL7344596.1"/>
    <property type="molecule type" value="Genomic_DNA"/>
</dbReference>
<feature type="domain" description="SWIM-type" evidence="2">
    <location>
        <begin position="33"/>
        <end position="67"/>
    </location>
</feature>
<gene>
    <name evidence="3" type="ORF">TQ35_008500</name>
</gene>
<evidence type="ECO:0000256" key="1">
    <source>
        <dbReference type="PROSITE-ProRule" id="PRU00325"/>
    </source>
</evidence>
<dbReference type="GO" id="GO:0008270">
    <property type="term" value="F:zinc ion binding"/>
    <property type="evidence" value="ECO:0007669"/>
    <property type="project" value="UniProtKB-KW"/>
</dbReference>
<sequence length="72" mass="7912">MPELDVVVESVSKEGEDVVVKGEVPARCAVGYYHVEIRVKGGKLVSSSCECGSDLCPHAVKLFLRYRGRMSR</sequence>
<keyword evidence="1" id="KW-0863">Zinc-finger</keyword>
<dbReference type="InterPro" id="IPR007527">
    <property type="entry name" value="Znf_SWIM"/>
</dbReference>
<comment type="caution">
    <text evidence="3">The sequence shown here is derived from an EMBL/GenBank/DDBJ whole genome shotgun (WGS) entry which is preliminary data.</text>
</comment>
<keyword evidence="1" id="KW-0862">Zinc</keyword>
<evidence type="ECO:0000313" key="3">
    <source>
        <dbReference type="EMBL" id="MCL7344596.1"/>
    </source>
</evidence>
<name>A0AAE3FLF2_9CREN</name>
<evidence type="ECO:0000259" key="2">
    <source>
        <dbReference type="PROSITE" id="PS50966"/>
    </source>
</evidence>
<accession>A0AAE3FLF2</accession>
<organism evidence="3">
    <name type="scientific">Candidatus Aramenus sulfurataquae</name>
    <dbReference type="NCBI Taxonomy" id="1326980"/>
    <lineage>
        <taxon>Archaea</taxon>
        <taxon>Thermoproteota</taxon>
        <taxon>Thermoprotei</taxon>
        <taxon>Sulfolobales</taxon>
        <taxon>Sulfolobaceae</taxon>
        <taxon>Candidatus Aramenus</taxon>
    </lineage>
</organism>
<dbReference type="PROSITE" id="PS50966">
    <property type="entry name" value="ZF_SWIM"/>
    <property type="match status" value="1"/>
</dbReference>
<dbReference type="AlphaFoldDB" id="A0AAE3FLF2"/>